<sequence length="100" mass="11619">MEGIYKHNEDCFDVFINERTITDPDEFLGKVLLYLKNSGYTVSLEGFDKYNRPLVSVNGVLHTADKNFAACVVERFINVKSTVSLFENKERYNKIIEYIQ</sequence>
<dbReference type="Proteomes" id="UP000010420">
    <property type="component" value="Unassembled WGS sequence"/>
</dbReference>
<dbReference type="HOGENOM" id="CLU_2300873_0_0_9"/>
<gene>
    <name evidence="1" type="ORF">HMPREF0216_00648</name>
</gene>
<dbReference type="OrthoDB" id="1919975at2"/>
<dbReference type="EMBL" id="AMEZ01000022">
    <property type="protein sequence ID" value="EKY28595.1"/>
    <property type="molecule type" value="Genomic_DNA"/>
</dbReference>
<dbReference type="PATRIC" id="fig|545697.3.peg.641"/>
<name>L1QLI7_9CLOT</name>
<protein>
    <submittedName>
        <fullName evidence="1">Uncharacterized protein</fullName>
    </submittedName>
</protein>
<proteinExistence type="predicted"/>
<dbReference type="RefSeq" id="WP_005210954.1">
    <property type="nucleotide sequence ID" value="NZ_KB291615.1"/>
</dbReference>
<dbReference type="eggNOG" id="ENOG5030EVC">
    <property type="taxonomic scope" value="Bacteria"/>
</dbReference>
<organism evidence="1 2">
    <name type="scientific">Clostridium celatum DSM 1785</name>
    <dbReference type="NCBI Taxonomy" id="545697"/>
    <lineage>
        <taxon>Bacteria</taxon>
        <taxon>Bacillati</taxon>
        <taxon>Bacillota</taxon>
        <taxon>Clostridia</taxon>
        <taxon>Eubacteriales</taxon>
        <taxon>Clostridiaceae</taxon>
        <taxon>Clostridium</taxon>
    </lineage>
</organism>
<keyword evidence="2" id="KW-1185">Reference proteome</keyword>
<evidence type="ECO:0000313" key="1">
    <source>
        <dbReference type="EMBL" id="EKY28595.1"/>
    </source>
</evidence>
<reference evidence="1 2" key="1">
    <citation type="submission" date="2012-05" db="EMBL/GenBank/DDBJ databases">
        <authorList>
            <person name="Weinstock G."/>
            <person name="Sodergren E."/>
            <person name="Lobos E.A."/>
            <person name="Fulton L."/>
            <person name="Fulton R."/>
            <person name="Courtney L."/>
            <person name="Fronick C."/>
            <person name="O'Laughlin M."/>
            <person name="Godfrey J."/>
            <person name="Wilson R.M."/>
            <person name="Miner T."/>
            <person name="Farmer C."/>
            <person name="Delehaunty K."/>
            <person name="Cordes M."/>
            <person name="Minx P."/>
            <person name="Tomlinson C."/>
            <person name="Chen J."/>
            <person name="Wollam A."/>
            <person name="Pepin K.H."/>
            <person name="Bhonagiri V."/>
            <person name="Zhang X."/>
            <person name="Suruliraj S."/>
            <person name="Warren W."/>
            <person name="Mitreva M."/>
            <person name="Mardis E.R."/>
            <person name="Wilson R.K."/>
        </authorList>
    </citation>
    <scope>NUCLEOTIDE SEQUENCE [LARGE SCALE GENOMIC DNA]</scope>
    <source>
        <strain evidence="1 2">DSM 1785</strain>
    </source>
</reference>
<comment type="caution">
    <text evidence="1">The sequence shown here is derived from an EMBL/GenBank/DDBJ whole genome shotgun (WGS) entry which is preliminary data.</text>
</comment>
<dbReference type="AlphaFoldDB" id="L1QLI7"/>
<evidence type="ECO:0000313" key="2">
    <source>
        <dbReference type="Proteomes" id="UP000010420"/>
    </source>
</evidence>
<accession>L1QLI7</accession>